<dbReference type="RefSeq" id="WP_073388813.1">
    <property type="nucleotide sequence ID" value="NZ_FQVU01000002.1"/>
</dbReference>
<dbReference type="AlphaFoldDB" id="A0A1M5I9P6"/>
<gene>
    <name evidence="2" type="ORF">SAMN05443575_1818</name>
</gene>
<comment type="similarity">
    <text evidence="1">Belongs to the class-IV pyridoxal-phosphate-dependent aminotransferase family.</text>
</comment>
<evidence type="ECO:0000256" key="1">
    <source>
        <dbReference type="ARBA" id="ARBA00009320"/>
    </source>
</evidence>
<dbReference type="InterPro" id="IPR043131">
    <property type="entry name" value="BCAT-like_N"/>
</dbReference>
<dbReference type="Gene3D" id="3.20.10.10">
    <property type="entry name" value="D-amino Acid Aminotransferase, subunit A, domain 2"/>
    <property type="match status" value="1"/>
</dbReference>
<proteinExistence type="inferred from homology"/>
<dbReference type="InterPro" id="IPR050571">
    <property type="entry name" value="Class-IV_PLP-Dep_Aminotrnsfr"/>
</dbReference>
<keyword evidence="3" id="KW-1185">Reference proteome</keyword>
<dbReference type="InterPro" id="IPR036038">
    <property type="entry name" value="Aminotransferase-like"/>
</dbReference>
<dbReference type="PANTHER" id="PTHR42743:SF11">
    <property type="entry name" value="AMINODEOXYCHORISMATE LYASE"/>
    <property type="match status" value="1"/>
</dbReference>
<dbReference type="InterPro" id="IPR001544">
    <property type="entry name" value="Aminotrans_IV"/>
</dbReference>
<organism evidence="2 3">
    <name type="scientific">Jatrophihabitans endophyticus</name>
    <dbReference type="NCBI Taxonomy" id="1206085"/>
    <lineage>
        <taxon>Bacteria</taxon>
        <taxon>Bacillati</taxon>
        <taxon>Actinomycetota</taxon>
        <taxon>Actinomycetes</taxon>
        <taxon>Jatrophihabitantales</taxon>
        <taxon>Jatrophihabitantaceae</taxon>
        <taxon>Jatrophihabitans</taxon>
    </lineage>
</organism>
<name>A0A1M5I9P6_9ACTN</name>
<dbReference type="STRING" id="1206085.SAMN05443575_1818"/>
<evidence type="ECO:0000313" key="2">
    <source>
        <dbReference type="EMBL" id="SHG25118.1"/>
    </source>
</evidence>
<evidence type="ECO:0000313" key="3">
    <source>
        <dbReference type="Proteomes" id="UP000186132"/>
    </source>
</evidence>
<reference evidence="3" key="1">
    <citation type="submission" date="2016-11" db="EMBL/GenBank/DDBJ databases">
        <authorList>
            <person name="Varghese N."/>
            <person name="Submissions S."/>
        </authorList>
    </citation>
    <scope>NUCLEOTIDE SEQUENCE [LARGE SCALE GENOMIC DNA]</scope>
    <source>
        <strain evidence="3">DSM 45627</strain>
    </source>
</reference>
<dbReference type="Proteomes" id="UP000186132">
    <property type="component" value="Unassembled WGS sequence"/>
</dbReference>
<keyword evidence="2" id="KW-0456">Lyase</keyword>
<dbReference type="SUPFAM" id="SSF56752">
    <property type="entry name" value="D-aminoacid aminotransferase-like PLP-dependent enzymes"/>
    <property type="match status" value="1"/>
</dbReference>
<dbReference type="Gene3D" id="3.30.470.10">
    <property type="match status" value="1"/>
</dbReference>
<dbReference type="GO" id="GO:0016829">
    <property type="term" value="F:lyase activity"/>
    <property type="evidence" value="ECO:0007669"/>
    <property type="project" value="UniProtKB-KW"/>
</dbReference>
<protein>
    <submittedName>
        <fullName evidence="2">4-amino-4-deoxychorismate lyase</fullName>
    </submittedName>
</protein>
<dbReference type="EMBL" id="FQVU01000002">
    <property type="protein sequence ID" value="SHG25118.1"/>
    <property type="molecule type" value="Genomic_DNA"/>
</dbReference>
<accession>A0A1M5I9P6</accession>
<dbReference type="Pfam" id="PF01063">
    <property type="entry name" value="Aminotran_4"/>
    <property type="match status" value="1"/>
</dbReference>
<dbReference type="GO" id="GO:0046394">
    <property type="term" value="P:carboxylic acid biosynthetic process"/>
    <property type="evidence" value="ECO:0007669"/>
    <property type="project" value="UniProtKB-ARBA"/>
</dbReference>
<dbReference type="GO" id="GO:0005829">
    <property type="term" value="C:cytosol"/>
    <property type="evidence" value="ECO:0007669"/>
    <property type="project" value="TreeGrafter"/>
</dbReference>
<dbReference type="OrthoDB" id="3199344at2"/>
<sequence>MSADPAPAPVLAVLGRGVVAADAPVVRADDDGLVRGDGCFEGCRVRVAADGGRAVDKLDAHVARFARSAAALEIDFDEPAWRDLVATAVAAWPGTGEAALKLVLTRGVDGRPTGFARVSAMAAESLRQRRDGLRVVTLARGLAADAFEASPWLLGGVKTLSYAVNMAAHREAVRRGADDVVFVSGDGAVLEAPTASVVWALGRTLHTTPLGPTGILAGTTQQLLFERASAAGWRTSYTLAGVDDLHAADAVWLVSSVRGPVDVVDLDGKSRERQPALDGEIRQLCGFPPGA</sequence>
<dbReference type="PANTHER" id="PTHR42743">
    <property type="entry name" value="AMINO-ACID AMINOTRANSFERASE"/>
    <property type="match status" value="1"/>
</dbReference>
<dbReference type="InterPro" id="IPR043132">
    <property type="entry name" value="BCAT-like_C"/>
</dbReference>